<keyword evidence="20" id="KW-1185">Reference proteome</keyword>
<dbReference type="PROSITE" id="PS50026">
    <property type="entry name" value="EGF_3"/>
    <property type="match status" value="1"/>
</dbReference>
<dbReference type="FunFam" id="2.120.10.30:FF:000241">
    <property type="entry name" value="Low-density lipoprotein receptor-related protein 6"/>
    <property type="match status" value="1"/>
</dbReference>
<keyword evidence="8 12" id="KW-1015">Disulfide bond</keyword>
<feature type="disulfide bond" evidence="13">
    <location>
        <begin position="79"/>
        <end position="91"/>
    </location>
</feature>
<feature type="disulfide bond" evidence="13">
    <location>
        <begin position="118"/>
        <end position="130"/>
    </location>
</feature>
<dbReference type="GO" id="GO:0042562">
    <property type="term" value="F:hormone binding"/>
    <property type="evidence" value="ECO:0007669"/>
    <property type="project" value="TreeGrafter"/>
</dbReference>
<keyword evidence="5" id="KW-0677">Repeat</keyword>
<dbReference type="GO" id="GO:0016324">
    <property type="term" value="C:apical plasma membrane"/>
    <property type="evidence" value="ECO:0007669"/>
    <property type="project" value="TreeGrafter"/>
</dbReference>
<dbReference type="PROSITE" id="PS50068">
    <property type="entry name" value="LDLRA_2"/>
    <property type="match status" value="4"/>
</dbReference>
<comment type="subcellular location">
    <subcellularLocation>
        <location evidence="11">Endomembrane system</location>
        <topology evidence="11">Single-pass type I membrane protein</topology>
    </subcellularLocation>
</comment>
<dbReference type="PANTHER" id="PTHR22722">
    <property type="entry name" value="LOW-DENSITY LIPOPROTEIN RECEPTOR-RELATED PROTEIN 2-RELATED"/>
    <property type="match status" value="1"/>
</dbReference>
<feature type="chain" id="PRO_5029710205" description="EGF-like domain-containing protein" evidence="17">
    <location>
        <begin position="29"/>
        <end position="760"/>
    </location>
</feature>
<feature type="signal peptide" evidence="17">
    <location>
        <begin position="1"/>
        <end position="28"/>
    </location>
</feature>
<dbReference type="SUPFAM" id="SSF57184">
    <property type="entry name" value="Growth factor receptor domain"/>
    <property type="match status" value="1"/>
</dbReference>
<feature type="region of interest" description="Disordered" evidence="15">
    <location>
        <begin position="568"/>
        <end position="610"/>
    </location>
</feature>
<dbReference type="InterPro" id="IPR036055">
    <property type="entry name" value="LDL_receptor-like_sf"/>
</dbReference>
<evidence type="ECO:0000256" key="6">
    <source>
        <dbReference type="ARBA" id="ARBA00022989"/>
    </source>
</evidence>
<keyword evidence="4 17" id="KW-0732">Signal</keyword>
<keyword evidence="1 12" id="KW-0245">EGF-like domain</keyword>
<evidence type="ECO:0000256" key="15">
    <source>
        <dbReference type="SAM" id="MobiDB-lite"/>
    </source>
</evidence>
<feature type="disulfide bond" evidence="13">
    <location>
        <begin position="98"/>
        <end position="113"/>
    </location>
</feature>
<keyword evidence="9" id="KW-0675">Receptor</keyword>
<dbReference type="PROSITE" id="PS51120">
    <property type="entry name" value="LDLRB"/>
    <property type="match status" value="2"/>
</dbReference>
<dbReference type="OrthoDB" id="664115at2759"/>
<feature type="compositionally biased region" description="Low complexity" evidence="15">
    <location>
        <begin position="594"/>
        <end position="610"/>
    </location>
</feature>
<dbReference type="PANTHER" id="PTHR22722:SF15">
    <property type="entry name" value="LOW-DENSITY LIPOPROTEIN RECEPTOR-RELATED"/>
    <property type="match status" value="1"/>
</dbReference>
<dbReference type="InterPro" id="IPR018097">
    <property type="entry name" value="EGF_Ca-bd_CS"/>
</dbReference>
<evidence type="ECO:0000256" key="3">
    <source>
        <dbReference type="ARBA" id="ARBA00022692"/>
    </source>
</evidence>
<evidence type="ECO:0000256" key="17">
    <source>
        <dbReference type="SAM" id="SignalP"/>
    </source>
</evidence>
<evidence type="ECO:0000256" key="4">
    <source>
        <dbReference type="ARBA" id="ARBA00022729"/>
    </source>
</evidence>
<gene>
    <name evidence="19" type="ORF">F7725_003933</name>
</gene>
<dbReference type="InterPro" id="IPR023415">
    <property type="entry name" value="LDLR_class-A_CS"/>
</dbReference>
<dbReference type="FunFam" id="4.10.400.10:FF:000124">
    <property type="entry name" value="Low density lipoprotein receptor"/>
    <property type="match status" value="1"/>
</dbReference>
<feature type="repeat" description="LDL-receptor class B" evidence="14">
    <location>
        <begin position="361"/>
        <end position="403"/>
    </location>
</feature>
<evidence type="ECO:0000256" key="5">
    <source>
        <dbReference type="ARBA" id="ARBA00022737"/>
    </source>
</evidence>
<feature type="transmembrane region" description="Helical" evidence="16">
    <location>
        <begin position="679"/>
        <end position="701"/>
    </location>
</feature>
<dbReference type="InterPro" id="IPR011042">
    <property type="entry name" value="6-blade_b-propeller_TolB-like"/>
</dbReference>
<dbReference type="CDD" id="cd00112">
    <property type="entry name" value="LDLa"/>
    <property type="match status" value="4"/>
</dbReference>
<evidence type="ECO:0000256" key="11">
    <source>
        <dbReference type="ARBA" id="ARBA00046288"/>
    </source>
</evidence>
<dbReference type="SUPFAM" id="SSF57424">
    <property type="entry name" value="LDL receptor-like module"/>
    <property type="match status" value="3"/>
</dbReference>
<feature type="repeat" description="LDL-receptor class B" evidence="14">
    <location>
        <begin position="404"/>
        <end position="447"/>
    </location>
</feature>
<evidence type="ECO:0000259" key="18">
    <source>
        <dbReference type="PROSITE" id="PS50026"/>
    </source>
</evidence>
<dbReference type="GO" id="GO:0005509">
    <property type="term" value="F:calcium ion binding"/>
    <property type="evidence" value="ECO:0007669"/>
    <property type="project" value="InterPro"/>
</dbReference>
<organism evidence="19 20">
    <name type="scientific">Dissostichus mawsoni</name>
    <name type="common">Antarctic cod</name>
    <dbReference type="NCBI Taxonomy" id="36200"/>
    <lineage>
        <taxon>Eukaryota</taxon>
        <taxon>Metazoa</taxon>
        <taxon>Chordata</taxon>
        <taxon>Craniata</taxon>
        <taxon>Vertebrata</taxon>
        <taxon>Euteleostomi</taxon>
        <taxon>Actinopterygii</taxon>
        <taxon>Neopterygii</taxon>
        <taxon>Teleostei</taxon>
        <taxon>Neoteleostei</taxon>
        <taxon>Acanthomorphata</taxon>
        <taxon>Eupercaria</taxon>
        <taxon>Perciformes</taxon>
        <taxon>Notothenioidei</taxon>
        <taxon>Nototheniidae</taxon>
        <taxon>Dissostichus</taxon>
    </lineage>
</organism>
<dbReference type="InterPro" id="IPR000742">
    <property type="entry name" value="EGF"/>
</dbReference>
<dbReference type="AlphaFoldDB" id="A0A7J5YBQ8"/>
<dbReference type="PROSITE" id="PS01209">
    <property type="entry name" value="LDLRA_1"/>
    <property type="match status" value="2"/>
</dbReference>
<evidence type="ECO:0000256" key="10">
    <source>
        <dbReference type="ARBA" id="ARBA00023180"/>
    </source>
</evidence>
<feature type="compositionally biased region" description="Low complexity" evidence="15">
    <location>
        <begin position="625"/>
        <end position="634"/>
    </location>
</feature>
<dbReference type="InterPro" id="IPR049883">
    <property type="entry name" value="NOTCH1_EGF-like"/>
</dbReference>
<dbReference type="EMBL" id="JAAKFY010000014">
    <property type="protein sequence ID" value="KAF3846855.1"/>
    <property type="molecule type" value="Genomic_DNA"/>
</dbReference>
<dbReference type="Pfam" id="PF07645">
    <property type="entry name" value="EGF_CA"/>
    <property type="match status" value="1"/>
</dbReference>
<dbReference type="SMART" id="SM00192">
    <property type="entry name" value="LDLa"/>
    <property type="match status" value="4"/>
</dbReference>
<feature type="disulfide bond" evidence="13">
    <location>
        <begin position="125"/>
        <end position="143"/>
    </location>
</feature>
<evidence type="ECO:0000256" key="1">
    <source>
        <dbReference type="ARBA" id="ARBA00022536"/>
    </source>
</evidence>
<dbReference type="SMART" id="SM00181">
    <property type="entry name" value="EGF"/>
    <property type="match status" value="3"/>
</dbReference>
<dbReference type="InterPro" id="IPR000152">
    <property type="entry name" value="EGF-type_Asp/Asn_hydroxyl_site"/>
</dbReference>
<keyword evidence="6 16" id="KW-1133">Transmembrane helix</keyword>
<keyword evidence="2" id="KW-0254">Endocytosis</keyword>
<evidence type="ECO:0000256" key="9">
    <source>
        <dbReference type="ARBA" id="ARBA00023170"/>
    </source>
</evidence>
<proteinExistence type="predicted"/>
<comment type="caution">
    <text evidence="19">The sequence shown here is derived from an EMBL/GenBank/DDBJ whole genome shotgun (WGS) entry which is preliminary data.</text>
</comment>
<evidence type="ECO:0000313" key="19">
    <source>
        <dbReference type="EMBL" id="KAF3846855.1"/>
    </source>
</evidence>
<dbReference type="PROSITE" id="PS01186">
    <property type="entry name" value="EGF_2"/>
    <property type="match status" value="1"/>
</dbReference>
<feature type="domain" description="EGF-like" evidence="18">
    <location>
        <begin position="252"/>
        <end position="287"/>
    </location>
</feature>
<evidence type="ECO:0000313" key="20">
    <source>
        <dbReference type="Proteomes" id="UP000518266"/>
    </source>
</evidence>
<accession>A0A7J5YBQ8</accession>
<feature type="compositionally biased region" description="Polar residues" evidence="15">
    <location>
        <begin position="580"/>
        <end position="593"/>
    </location>
</feature>
<keyword evidence="7 16" id="KW-0472">Membrane</keyword>
<dbReference type="Proteomes" id="UP000518266">
    <property type="component" value="Unassembled WGS sequence"/>
</dbReference>
<evidence type="ECO:0000256" key="16">
    <source>
        <dbReference type="SAM" id="Phobius"/>
    </source>
</evidence>
<dbReference type="InterPro" id="IPR002172">
    <property type="entry name" value="LDrepeatLR_classA_rpt"/>
</dbReference>
<evidence type="ECO:0000256" key="2">
    <source>
        <dbReference type="ARBA" id="ARBA00022583"/>
    </source>
</evidence>
<dbReference type="GO" id="GO:0006898">
    <property type="term" value="P:receptor-mediated endocytosis"/>
    <property type="evidence" value="ECO:0007669"/>
    <property type="project" value="TreeGrafter"/>
</dbReference>
<evidence type="ECO:0000256" key="8">
    <source>
        <dbReference type="ARBA" id="ARBA00023157"/>
    </source>
</evidence>
<dbReference type="Pfam" id="PF00058">
    <property type="entry name" value="Ldl_recept_b"/>
    <property type="match status" value="3"/>
</dbReference>
<dbReference type="InterPro" id="IPR000033">
    <property type="entry name" value="LDLR_classB_rpt"/>
</dbReference>
<evidence type="ECO:0000256" key="7">
    <source>
        <dbReference type="ARBA" id="ARBA00023136"/>
    </source>
</evidence>
<feature type="disulfide bond" evidence="13">
    <location>
        <begin position="34"/>
        <end position="46"/>
    </location>
</feature>
<dbReference type="InterPro" id="IPR001881">
    <property type="entry name" value="EGF-like_Ca-bd_dom"/>
</dbReference>
<feature type="region of interest" description="Disordered" evidence="15">
    <location>
        <begin position="625"/>
        <end position="654"/>
    </location>
</feature>
<dbReference type="SMART" id="SM00135">
    <property type="entry name" value="LY"/>
    <property type="match status" value="3"/>
</dbReference>
<dbReference type="InterPro" id="IPR051221">
    <property type="entry name" value="LDLR-related"/>
</dbReference>
<dbReference type="Gene3D" id="2.120.10.30">
    <property type="entry name" value="TolB, C-terminal domain"/>
    <property type="match status" value="1"/>
</dbReference>
<dbReference type="Gene3D" id="4.10.400.10">
    <property type="entry name" value="Low-density Lipoprotein Receptor"/>
    <property type="match status" value="4"/>
</dbReference>
<dbReference type="FunFam" id="2.10.25.10:FF:000009">
    <property type="entry name" value="Low-density lipoprotein receptor isoform 1"/>
    <property type="match status" value="1"/>
</dbReference>
<dbReference type="SMART" id="SM00179">
    <property type="entry name" value="EGF_CA"/>
    <property type="match status" value="2"/>
</dbReference>
<dbReference type="Pfam" id="PF00057">
    <property type="entry name" value="Ldl_recept_a"/>
    <property type="match status" value="4"/>
</dbReference>
<evidence type="ECO:0000256" key="13">
    <source>
        <dbReference type="PROSITE-ProRule" id="PRU00124"/>
    </source>
</evidence>
<feature type="compositionally biased region" description="Pro residues" evidence="15">
    <location>
        <begin position="636"/>
        <end position="646"/>
    </location>
</feature>
<dbReference type="SUPFAM" id="SSF63825">
    <property type="entry name" value="YWTD domain"/>
    <property type="match status" value="1"/>
</dbReference>
<dbReference type="PROSITE" id="PS00010">
    <property type="entry name" value="ASX_HYDROXYL"/>
    <property type="match status" value="2"/>
</dbReference>
<reference evidence="19 20" key="1">
    <citation type="submission" date="2020-03" db="EMBL/GenBank/DDBJ databases">
        <title>Dissostichus mawsoni Genome sequencing and assembly.</title>
        <authorList>
            <person name="Park H."/>
        </authorList>
    </citation>
    <scope>NUCLEOTIDE SEQUENCE [LARGE SCALE GENOMIC DNA]</scope>
    <source>
        <strain evidence="19">DM0001</strain>
        <tissue evidence="19">Muscle</tissue>
    </source>
</reference>
<evidence type="ECO:0000256" key="12">
    <source>
        <dbReference type="PROSITE-ProRule" id="PRU00076"/>
    </source>
</evidence>
<feature type="disulfide bond" evidence="13">
    <location>
        <begin position="86"/>
        <end position="104"/>
    </location>
</feature>
<sequence>MHLPVRLGNMGLLFHTSLLFFLFTLVHTDPLTTCRSDHFQCGNGKCLPARWCIPESWHCDGQADCENGADEESCAPKLCTNTEFRCGSGQCVSSSFVCDDEADCDDGSDEASCPPVTCSPAAFQCNNTVCVPGLWACDGDMDCSDSSDEWPLTCGGAKTPVPAHQCSNLEFLCGSGECIHSSWNGECISMEKVCDRKRDCRDWTDEPLRECGSNECLYTNGGCSHICNDLKIGYECLCPTGYNLVEKKRCEDIDECANPDTCSQICINLVGSFKCQCEEGYQVDPATKACKAIGTIAYLFFTNRHEVRKMTLDKSEYTRVIPRLKSAVALDMNMATKDIYCVVIGRDMDAPEGIAFDWIHGNLYWTDSIRSTISVVTADGSRRKTLFRRDLSKPRAIVVDPHSNFLYWTDWGSPAKIEKGGLNGGDRTALVTDNIEWPNGITIGKIYIDVQGGGRRTIILDEHKLAHPLGLTVFEERVYWTDVSNNAIFSANRLTGENITAVAEHLSSPEDIILFHNLKQPAGRDWCQVSGCEYLCLAAPQVGRHPPKYTCACSDNMMLARDMRSCVRATDPPRRPPVPASTTPKTLVQTTPKPQIRTTTKPQIPTTTKPLIRTTPVPIISTTAARPAPRTTTPEPKIPSPRPVNPKIPQTTTGAPVTSPDFQHGFAAAVPNTASTTPIALYIALPLAIICLVAIGGVLLWRNYKLKNTNTIHFDNPVYQKTTEDQVHIWRSNSIDGYSYPKRQVVSLDEEEDNPAFTAN</sequence>
<dbReference type="Gene3D" id="2.10.25.10">
    <property type="entry name" value="Laminin"/>
    <property type="match status" value="3"/>
</dbReference>
<dbReference type="PRINTS" id="PR00261">
    <property type="entry name" value="LDLRECEPTOR"/>
</dbReference>
<feature type="disulfide bond" evidence="12">
    <location>
        <begin position="256"/>
        <end position="266"/>
    </location>
</feature>
<evidence type="ECO:0000256" key="14">
    <source>
        <dbReference type="PROSITE-ProRule" id="PRU00461"/>
    </source>
</evidence>
<comment type="caution">
    <text evidence="12">Lacks conserved residue(s) required for the propagation of feature annotation.</text>
</comment>
<keyword evidence="10" id="KW-0325">Glycoprotein</keyword>
<dbReference type="FunFam" id="4.10.400.10:FF:000116">
    <property type="entry name" value="Low-density lipoprotein receptor"/>
    <property type="match status" value="1"/>
</dbReference>
<keyword evidence="3 16" id="KW-0812">Transmembrane</keyword>
<dbReference type="InterPro" id="IPR009030">
    <property type="entry name" value="Growth_fac_rcpt_cys_sf"/>
</dbReference>
<dbReference type="CDD" id="cd00054">
    <property type="entry name" value="EGF_CA"/>
    <property type="match status" value="1"/>
</dbReference>
<dbReference type="PROSITE" id="PS01187">
    <property type="entry name" value="EGF_CA"/>
    <property type="match status" value="1"/>
</dbReference>
<protein>
    <recommendedName>
        <fullName evidence="18">EGF-like domain-containing protein</fullName>
    </recommendedName>
</protein>
<feature type="disulfide bond" evidence="13">
    <location>
        <begin position="59"/>
        <end position="74"/>
    </location>
</feature>
<dbReference type="GO" id="GO:0043235">
    <property type="term" value="C:receptor complex"/>
    <property type="evidence" value="ECO:0007669"/>
    <property type="project" value="TreeGrafter"/>
</dbReference>
<name>A0A7J5YBQ8_DISMA</name>